<evidence type="ECO:0000313" key="2">
    <source>
        <dbReference type="Proteomes" id="UP000789702"/>
    </source>
</evidence>
<dbReference type="Proteomes" id="UP000789702">
    <property type="component" value="Unassembled WGS sequence"/>
</dbReference>
<organism evidence="1 2">
    <name type="scientific">Dentiscutata heterogama</name>
    <dbReference type="NCBI Taxonomy" id="1316150"/>
    <lineage>
        <taxon>Eukaryota</taxon>
        <taxon>Fungi</taxon>
        <taxon>Fungi incertae sedis</taxon>
        <taxon>Mucoromycota</taxon>
        <taxon>Glomeromycotina</taxon>
        <taxon>Glomeromycetes</taxon>
        <taxon>Diversisporales</taxon>
        <taxon>Gigasporaceae</taxon>
        <taxon>Dentiscutata</taxon>
    </lineage>
</organism>
<evidence type="ECO:0000313" key="1">
    <source>
        <dbReference type="EMBL" id="CAG8690922.1"/>
    </source>
</evidence>
<dbReference type="EMBL" id="CAJVPU010024067">
    <property type="protein sequence ID" value="CAG8690922.1"/>
    <property type="molecule type" value="Genomic_DNA"/>
</dbReference>
<gene>
    <name evidence="1" type="ORF">DHETER_LOCUS11248</name>
</gene>
<sequence length="42" mass="4879">SMSTAVGLTSIMSERVIVFERPKESWHSIFIDHPEFEIVEDE</sequence>
<comment type="caution">
    <text evidence="1">The sequence shown here is derived from an EMBL/GenBank/DDBJ whole genome shotgun (WGS) entry which is preliminary data.</text>
</comment>
<feature type="non-terminal residue" evidence="1">
    <location>
        <position position="42"/>
    </location>
</feature>
<reference evidence="1" key="1">
    <citation type="submission" date="2021-06" db="EMBL/GenBank/DDBJ databases">
        <authorList>
            <person name="Kallberg Y."/>
            <person name="Tangrot J."/>
            <person name="Rosling A."/>
        </authorList>
    </citation>
    <scope>NUCLEOTIDE SEQUENCE</scope>
    <source>
        <strain evidence="1">IL203A</strain>
    </source>
</reference>
<name>A0ACA9P4Y2_9GLOM</name>
<feature type="non-terminal residue" evidence="1">
    <location>
        <position position="1"/>
    </location>
</feature>
<proteinExistence type="predicted"/>
<accession>A0ACA9P4Y2</accession>
<protein>
    <submittedName>
        <fullName evidence="1">6631_t:CDS:1</fullName>
    </submittedName>
</protein>
<keyword evidence="2" id="KW-1185">Reference proteome</keyword>